<gene>
    <name evidence="2" type="ORF">Pfra01_002464200</name>
</gene>
<sequence length="217" mass="23086">MEFPLDKGGDVIMDEDTQLFLGQESSAGGFIPSWRDSSDAVSEDRPEAMSDSVPSLVGAGPNSGLSLMATDESGNLSYSSSGSSLMSVTGYMLGAGTHLPMSTATVMRGSTSGVIRSSTPGMMISVAPDLSQPGSVPTRHETRMPVVEHLAQIPLPGSPEAKRASATAWARFTAEQEQRKATEARLQAALDNNRREQTTLREEYQKLQATNTQMSDA</sequence>
<name>A0A9W7D4K6_9STRA</name>
<organism evidence="2 3">
    <name type="scientific">Phytophthora fragariaefolia</name>
    <dbReference type="NCBI Taxonomy" id="1490495"/>
    <lineage>
        <taxon>Eukaryota</taxon>
        <taxon>Sar</taxon>
        <taxon>Stramenopiles</taxon>
        <taxon>Oomycota</taxon>
        <taxon>Peronosporomycetes</taxon>
        <taxon>Peronosporales</taxon>
        <taxon>Peronosporaceae</taxon>
        <taxon>Phytophthora</taxon>
    </lineage>
</organism>
<protein>
    <submittedName>
        <fullName evidence="2">Unnamed protein product</fullName>
    </submittedName>
</protein>
<comment type="caution">
    <text evidence="2">The sequence shown here is derived from an EMBL/GenBank/DDBJ whole genome shotgun (WGS) entry which is preliminary data.</text>
</comment>
<dbReference type="OrthoDB" id="10502590at2759"/>
<dbReference type="EMBL" id="BSXT01004381">
    <property type="protein sequence ID" value="GMF57646.1"/>
    <property type="molecule type" value="Genomic_DNA"/>
</dbReference>
<keyword evidence="3" id="KW-1185">Reference proteome</keyword>
<dbReference type="AlphaFoldDB" id="A0A9W7D4K6"/>
<evidence type="ECO:0000256" key="1">
    <source>
        <dbReference type="SAM" id="MobiDB-lite"/>
    </source>
</evidence>
<feature type="region of interest" description="Disordered" evidence="1">
    <location>
        <begin position="30"/>
        <end position="57"/>
    </location>
</feature>
<feature type="compositionally biased region" description="Basic and acidic residues" evidence="1">
    <location>
        <begin position="36"/>
        <end position="48"/>
    </location>
</feature>
<reference evidence="2" key="1">
    <citation type="submission" date="2023-04" db="EMBL/GenBank/DDBJ databases">
        <title>Phytophthora fragariaefolia NBRC 109709.</title>
        <authorList>
            <person name="Ichikawa N."/>
            <person name="Sato H."/>
            <person name="Tonouchi N."/>
        </authorList>
    </citation>
    <scope>NUCLEOTIDE SEQUENCE</scope>
    <source>
        <strain evidence="2">NBRC 109709</strain>
    </source>
</reference>
<proteinExistence type="predicted"/>
<dbReference type="Proteomes" id="UP001165121">
    <property type="component" value="Unassembled WGS sequence"/>
</dbReference>
<evidence type="ECO:0000313" key="3">
    <source>
        <dbReference type="Proteomes" id="UP001165121"/>
    </source>
</evidence>
<evidence type="ECO:0000313" key="2">
    <source>
        <dbReference type="EMBL" id="GMF57646.1"/>
    </source>
</evidence>
<feature type="compositionally biased region" description="Polar residues" evidence="1">
    <location>
        <begin position="207"/>
        <end position="217"/>
    </location>
</feature>
<feature type="region of interest" description="Disordered" evidence="1">
    <location>
        <begin position="188"/>
        <end position="217"/>
    </location>
</feature>
<accession>A0A9W7D4K6</accession>
<feature type="compositionally biased region" description="Basic and acidic residues" evidence="1">
    <location>
        <begin position="192"/>
        <end position="205"/>
    </location>
</feature>